<dbReference type="HOGENOM" id="CLU_2583880_0_0_6"/>
<reference evidence="2" key="2">
    <citation type="journal article" date="2016" name="Environ. Microbiol. Rep.">
        <title>Analysis of defence systems and a conjugative IncP-1 plasmid in the marine polyaromatic hydrocarbons-degrading bacterium Cycloclasticus sp. 78-ME.</title>
        <authorList>
            <person name="Yakimov M.M."/>
            <person name="Crisafi F."/>
            <person name="Messina E."/>
            <person name="Smedile F."/>
            <person name="Lopatina A."/>
            <person name="Denaro R."/>
            <person name="Pieper D.H."/>
            <person name="Golyshin P.N."/>
            <person name="Giuliano L."/>
        </authorList>
    </citation>
    <scope>NUCLEOTIDE SEQUENCE [LARGE SCALE GENOMIC DNA]</scope>
    <source>
        <strain evidence="2">78-ME</strain>
    </source>
</reference>
<name>S5TV04_9GAMM</name>
<dbReference type="KEGG" id="cza:CYCME_0569"/>
<organism evidence="1 2">
    <name type="scientific">Cycloclasticus zancles 78-ME</name>
    <dbReference type="NCBI Taxonomy" id="1198232"/>
    <lineage>
        <taxon>Bacteria</taxon>
        <taxon>Pseudomonadati</taxon>
        <taxon>Pseudomonadota</taxon>
        <taxon>Gammaproteobacteria</taxon>
        <taxon>Thiotrichales</taxon>
        <taxon>Piscirickettsiaceae</taxon>
        <taxon>Cycloclasticus</taxon>
    </lineage>
</organism>
<reference evidence="1 2" key="1">
    <citation type="submission" date="2013-05" db="EMBL/GenBank/DDBJ databases">
        <title>Between feast and famine: a lifestyle of most important marine PAH-degrading bacterium Cycloclasticus sp. 7ME.</title>
        <authorList>
            <person name="Yakimov M.M."/>
            <person name="Messina E."/>
            <person name="Genovese M."/>
            <person name="Denaro R."/>
            <person name="Crisafi F."/>
            <person name="Russo D."/>
            <person name="Cappello S."/>
            <person name="Santisi S."/>
            <person name="Smedile F."/>
            <person name="Golyshina O.V."/>
            <person name="Tran H."/>
            <person name="Pieper D.H."/>
            <person name="Golyshin P.N."/>
            <person name="Giuliano L."/>
        </authorList>
    </citation>
    <scope>NUCLEOTIDE SEQUENCE [LARGE SCALE GENOMIC DNA]</scope>
    <source>
        <strain evidence="1 2">78-ME</strain>
    </source>
</reference>
<sequence length="80" mass="9458">MDLEIKVMDSGISCINHRQQVVDKLNYRPGKCLNFRTPYEVFFKIKTVHLECEFNYTHALFQKMARLTYKKVTSLEVPVC</sequence>
<dbReference type="Proteomes" id="UP000015380">
    <property type="component" value="Chromosome"/>
</dbReference>
<evidence type="ECO:0000313" key="1">
    <source>
        <dbReference type="EMBL" id="AGS38910.1"/>
    </source>
</evidence>
<dbReference type="EMBL" id="CP005996">
    <property type="protein sequence ID" value="AGS38910.1"/>
    <property type="molecule type" value="Genomic_DNA"/>
</dbReference>
<dbReference type="AlphaFoldDB" id="S5TV04"/>
<gene>
    <name evidence="1" type="ORF">CYCME_0569</name>
</gene>
<keyword evidence="2" id="KW-1185">Reference proteome</keyword>
<accession>S5TV04</accession>
<protein>
    <submittedName>
        <fullName evidence="1">Uncharacterized protein</fullName>
    </submittedName>
</protein>
<proteinExistence type="predicted"/>
<dbReference type="eggNOG" id="COG2826">
    <property type="taxonomic scope" value="Bacteria"/>
</dbReference>
<evidence type="ECO:0000313" key="2">
    <source>
        <dbReference type="Proteomes" id="UP000015380"/>
    </source>
</evidence>